<reference evidence="1" key="2">
    <citation type="submission" date="2025-09" db="UniProtKB">
        <authorList>
            <consortium name="Ensembl"/>
        </authorList>
    </citation>
    <scope>IDENTIFICATION</scope>
</reference>
<dbReference type="GO" id="GO:0003676">
    <property type="term" value="F:nucleic acid binding"/>
    <property type="evidence" value="ECO:0007669"/>
    <property type="project" value="InterPro"/>
</dbReference>
<dbReference type="AlphaFoldDB" id="A0A8C8JXE9"/>
<keyword evidence="2" id="KW-1185">Reference proteome</keyword>
<dbReference type="Gene3D" id="1.20.120.550">
    <property type="entry name" value="Membrane associated eicosanoid/glutathione metabolism-like domain"/>
    <property type="match status" value="1"/>
</dbReference>
<accession>A0A8C8JXE9</accession>
<protein>
    <submittedName>
        <fullName evidence="1">Uncharacterized protein</fullName>
    </submittedName>
</protein>
<dbReference type="InterPro" id="IPR023352">
    <property type="entry name" value="MAPEG-like_dom_sf"/>
</dbReference>
<reference evidence="1" key="1">
    <citation type="submission" date="2025-08" db="UniProtKB">
        <authorList>
            <consortium name="Ensembl"/>
        </authorList>
    </citation>
    <scope>IDENTIFICATION</scope>
</reference>
<dbReference type="Gene3D" id="3.30.420.10">
    <property type="entry name" value="Ribonuclease H-like superfamily/Ribonuclease H"/>
    <property type="match status" value="1"/>
</dbReference>
<proteinExistence type="predicted"/>
<evidence type="ECO:0000313" key="2">
    <source>
        <dbReference type="Proteomes" id="UP000694402"/>
    </source>
</evidence>
<dbReference type="Proteomes" id="UP000694402">
    <property type="component" value="Unassembled WGS sequence"/>
</dbReference>
<organism evidence="1 2">
    <name type="scientific">Oncorhynchus tshawytscha</name>
    <name type="common">Chinook salmon</name>
    <name type="synonym">Salmo tshawytscha</name>
    <dbReference type="NCBI Taxonomy" id="74940"/>
    <lineage>
        <taxon>Eukaryota</taxon>
        <taxon>Metazoa</taxon>
        <taxon>Chordata</taxon>
        <taxon>Craniata</taxon>
        <taxon>Vertebrata</taxon>
        <taxon>Euteleostomi</taxon>
        <taxon>Actinopterygii</taxon>
        <taxon>Neopterygii</taxon>
        <taxon>Teleostei</taxon>
        <taxon>Protacanthopterygii</taxon>
        <taxon>Salmoniformes</taxon>
        <taxon>Salmonidae</taxon>
        <taxon>Salmoninae</taxon>
        <taxon>Oncorhynchus</taxon>
    </lineage>
</organism>
<sequence length="187" mass="20905">MQDQVVLIAGVTVLGVLEQGNFFSQQVTYARRTYLVSAPSTSGPPEFQRVFRAQNDLVLGNVLCGLVFSFCNLGFIRPENLVSYGLRVFRGILANSKWVVMCLFTEECLPSGNSTIKAPQYKAHDSPLGVFQKAPKDSQTIRNKILWSDETKIEHFGLNAKHHVWRKPGTILTVRHGCGSIMLWGCF</sequence>
<dbReference type="SUPFAM" id="SSF161084">
    <property type="entry name" value="MAPEG domain-like"/>
    <property type="match status" value="1"/>
</dbReference>
<dbReference type="Ensembl" id="ENSOTST00005105846.2">
    <property type="protein sequence ID" value="ENSOTSP00005097789.1"/>
    <property type="gene ID" value="ENSOTSG00005045271.2"/>
</dbReference>
<dbReference type="InterPro" id="IPR036397">
    <property type="entry name" value="RNaseH_sf"/>
</dbReference>
<name>A0A8C8JXE9_ONCTS</name>
<dbReference type="GeneTree" id="ENSGT00940000176194"/>
<evidence type="ECO:0000313" key="1">
    <source>
        <dbReference type="Ensembl" id="ENSOTSP00005097789.1"/>
    </source>
</evidence>